<evidence type="ECO:0000313" key="1">
    <source>
        <dbReference type="EMBL" id="TIH36647.1"/>
    </source>
</evidence>
<comment type="caution">
    <text evidence="1">The sequence shown here is derived from an EMBL/GenBank/DDBJ whole genome shotgun (WGS) entry which is preliminary data.</text>
</comment>
<evidence type="ECO:0000313" key="2">
    <source>
        <dbReference type="Proteomes" id="UP000306192"/>
    </source>
</evidence>
<dbReference type="AlphaFoldDB" id="A0A4T2BYD3"/>
<reference evidence="1 2" key="1">
    <citation type="journal article" date="2019" name="Microorganisms">
        <title>Systematic Affiliation and Genome Analysis of Subtercola vilae DB165(T) with Particular Emphasis on Cold Adaptation of an Isolate from a High-Altitude Cold Volcano Lake.</title>
        <authorList>
            <person name="Villalobos A.S."/>
            <person name="Wiese J."/>
            <person name="Imhoff J.F."/>
            <person name="Dorador C."/>
            <person name="Keller A."/>
            <person name="Hentschel U."/>
        </authorList>
    </citation>
    <scope>NUCLEOTIDE SEQUENCE [LARGE SCALE GENOMIC DNA]</scope>
    <source>
        <strain evidence="1 2">DB165</strain>
    </source>
</reference>
<gene>
    <name evidence="1" type="ORF">D4765_09790</name>
</gene>
<protein>
    <recommendedName>
        <fullName evidence="3">TetR/AcrR family transcriptional regulator</fullName>
    </recommendedName>
</protein>
<dbReference type="EMBL" id="QYRT01000015">
    <property type="protein sequence ID" value="TIH36647.1"/>
    <property type="molecule type" value="Genomic_DNA"/>
</dbReference>
<keyword evidence="2" id="KW-1185">Reference proteome</keyword>
<dbReference type="Gene3D" id="1.10.357.10">
    <property type="entry name" value="Tetracycline Repressor, domain 2"/>
    <property type="match status" value="1"/>
</dbReference>
<dbReference type="InterPro" id="IPR009057">
    <property type="entry name" value="Homeodomain-like_sf"/>
</dbReference>
<accession>A0A4T2BYD3</accession>
<dbReference type="Proteomes" id="UP000306192">
    <property type="component" value="Unassembled WGS sequence"/>
</dbReference>
<organism evidence="1 2">
    <name type="scientific">Subtercola vilae</name>
    <dbReference type="NCBI Taxonomy" id="2056433"/>
    <lineage>
        <taxon>Bacteria</taxon>
        <taxon>Bacillati</taxon>
        <taxon>Actinomycetota</taxon>
        <taxon>Actinomycetes</taxon>
        <taxon>Micrococcales</taxon>
        <taxon>Microbacteriaceae</taxon>
        <taxon>Subtercola</taxon>
    </lineage>
</organism>
<sequence length="167" mass="18533">MHVLHTVQALLRQPHPRPLTFTALAIEAEVSRRTLYLHWSSIEQVIADALQFNRVDYHPADADLPVALRLREYLGNLRDGVHEPVARQLGAALVAAAVTDPSAAAGLNDLTAFRLAEFRTHVGAITDFEYATLTGVIFASEYILQRPVTDEQLDELAARTLVTLRLE</sequence>
<dbReference type="SUPFAM" id="SSF46689">
    <property type="entry name" value="Homeodomain-like"/>
    <property type="match status" value="1"/>
</dbReference>
<name>A0A4T2BYD3_9MICO</name>
<proteinExistence type="predicted"/>
<evidence type="ECO:0008006" key="3">
    <source>
        <dbReference type="Google" id="ProtNLM"/>
    </source>
</evidence>